<protein>
    <submittedName>
        <fullName evidence="3">Uncharacterized protein</fullName>
    </submittedName>
</protein>
<dbReference type="Proteomes" id="UP000237881">
    <property type="component" value="Unassembled WGS sequence"/>
</dbReference>
<evidence type="ECO:0000256" key="2">
    <source>
        <dbReference type="SAM" id="Phobius"/>
    </source>
</evidence>
<accession>A0ABD6W6L3</accession>
<dbReference type="EMBL" id="PSUL01000027">
    <property type="protein sequence ID" value="PPF12225.1"/>
    <property type="molecule type" value="Genomic_DNA"/>
</dbReference>
<feature type="region of interest" description="Disordered" evidence="1">
    <location>
        <begin position="42"/>
        <end position="62"/>
    </location>
</feature>
<keyword evidence="2" id="KW-0472">Membrane</keyword>
<evidence type="ECO:0000313" key="3">
    <source>
        <dbReference type="EMBL" id="PPF12225.1"/>
    </source>
</evidence>
<sequence length="81" mass="8591">MSVVRLAEERTAFWLAPRGVVASLLCALIPISSLLVADADRDASPSERSGTAGGCGRHNVSWEGFSSTMVDEGASQLTLRR</sequence>
<name>A0ABD6W6L3_RATRA</name>
<proteinExistence type="predicted"/>
<comment type="caution">
    <text evidence="3">The sequence shown here is derived from an EMBL/GenBank/DDBJ whole genome shotgun (WGS) entry which is preliminary data.</text>
</comment>
<feature type="transmembrane region" description="Helical" evidence="2">
    <location>
        <begin position="20"/>
        <end position="39"/>
    </location>
</feature>
<evidence type="ECO:0000313" key="4">
    <source>
        <dbReference type="Proteomes" id="UP000237881"/>
    </source>
</evidence>
<keyword evidence="2" id="KW-0812">Transmembrane</keyword>
<gene>
    <name evidence="3" type="ORF">C5C04_11025</name>
</gene>
<evidence type="ECO:0000256" key="1">
    <source>
        <dbReference type="SAM" id="MobiDB-lite"/>
    </source>
</evidence>
<reference evidence="3 4" key="1">
    <citation type="submission" date="2018-02" db="EMBL/GenBank/DDBJ databases">
        <title>Bacteriophage NCPPB3778 and a type I-E CRISPR drive the evolution of the US Biological Select Agent, Rathayibacter toxicus.</title>
        <authorList>
            <person name="Davis E.W.II."/>
            <person name="Tabima J.F."/>
            <person name="Weisberg A.J."/>
            <person name="Lopes L.D."/>
            <person name="Wiseman M.S."/>
            <person name="Wiseman M.S."/>
            <person name="Pupko T."/>
            <person name="Belcher M.S."/>
            <person name="Sechler A.J."/>
            <person name="Tancos M.A."/>
            <person name="Schroeder B.K."/>
            <person name="Murray T.D."/>
            <person name="Luster D.G."/>
            <person name="Schneider W.L."/>
            <person name="Rogers E."/>
            <person name="Andreote F.D."/>
            <person name="Grunwald N.J."/>
            <person name="Putnam M.L."/>
            <person name="Chang J.H."/>
        </authorList>
    </citation>
    <scope>NUCLEOTIDE SEQUENCE [LARGE SCALE GENOMIC DNA]</scope>
    <source>
        <strain evidence="3 4">AY1I9</strain>
    </source>
</reference>
<keyword evidence="2" id="KW-1133">Transmembrane helix</keyword>
<organism evidence="3 4">
    <name type="scientific">Rathayibacter rathayi</name>
    <name type="common">Corynebacterium rathayi</name>
    <dbReference type="NCBI Taxonomy" id="33887"/>
    <lineage>
        <taxon>Bacteria</taxon>
        <taxon>Bacillati</taxon>
        <taxon>Actinomycetota</taxon>
        <taxon>Actinomycetes</taxon>
        <taxon>Micrococcales</taxon>
        <taxon>Microbacteriaceae</taxon>
        <taxon>Rathayibacter</taxon>
    </lineage>
</organism>
<dbReference type="AlphaFoldDB" id="A0ABD6W6L3"/>